<dbReference type="InterPro" id="IPR027417">
    <property type="entry name" value="P-loop_NTPase"/>
</dbReference>
<dbReference type="SUPFAM" id="SSF55021">
    <property type="entry name" value="ACT-like"/>
    <property type="match status" value="1"/>
</dbReference>
<accession>A0ABR7QX82</accession>
<dbReference type="GO" id="GO:0005524">
    <property type="term" value="F:ATP binding"/>
    <property type="evidence" value="ECO:0007669"/>
    <property type="project" value="UniProtKB-KW"/>
</dbReference>
<dbReference type="InterPro" id="IPR018449">
    <property type="entry name" value="NIL_domain"/>
</dbReference>
<keyword evidence="6" id="KW-1278">Translocase</keyword>
<keyword evidence="4" id="KW-0547">Nucleotide-binding</keyword>
<dbReference type="PROSITE" id="PS00211">
    <property type="entry name" value="ABC_TRANSPORTER_1"/>
    <property type="match status" value="1"/>
</dbReference>
<comment type="caution">
    <text evidence="10">The sequence shown here is derived from an EMBL/GenBank/DDBJ whole genome shotgun (WGS) entry which is preliminary data.</text>
</comment>
<evidence type="ECO:0000313" key="10">
    <source>
        <dbReference type="EMBL" id="MBC9130794.1"/>
    </source>
</evidence>
<dbReference type="InterPro" id="IPR003593">
    <property type="entry name" value="AAA+_ATPase"/>
</dbReference>
<dbReference type="InterPro" id="IPR045865">
    <property type="entry name" value="ACT-like_dom_sf"/>
</dbReference>
<dbReference type="SUPFAM" id="SSF52540">
    <property type="entry name" value="P-loop containing nucleoside triphosphate hydrolases"/>
    <property type="match status" value="1"/>
</dbReference>
<protein>
    <submittedName>
        <fullName evidence="10">ATP-binding cassette domain-containing protein</fullName>
    </submittedName>
</protein>
<keyword evidence="11" id="KW-1185">Reference proteome</keyword>
<keyword evidence="8" id="KW-0472">Membrane</keyword>
<comment type="subcellular location">
    <subcellularLocation>
        <location evidence="1">Cell inner membrane</location>
        <topology evidence="1">Peripheral membrane protein</topology>
    </subcellularLocation>
</comment>
<keyword evidence="3" id="KW-1003">Cell membrane</keyword>
<reference evidence="10 11" key="1">
    <citation type="submission" date="2020-06" db="EMBL/GenBank/DDBJ databases">
        <title>Frischella cerana isolated from Apis cerana gut homogenate.</title>
        <authorList>
            <person name="Wolter L.A."/>
            <person name="Suenami S."/>
            <person name="Miyazaki R."/>
        </authorList>
    </citation>
    <scope>NUCLEOTIDE SEQUENCE [LARGE SCALE GENOMIC DNA]</scope>
    <source>
        <strain evidence="10 11">Ac13</strain>
    </source>
</reference>
<sequence length="346" mass="39140">MIELKRVCKSFYHNKQEIKVLNDINITINDQDIFGIIGYSGAGKSTLIRLINALEKPTSGDVIIDGHNLAKFTHHEIRQMKQKIGMIFQGFNLLESKTVAENIALPLLLTGVPKQDRDKVVDELLDFVELKDKKQAYPSELSGGQKQRVSIARALANKPKILLCDEATSALDPQTTRAILDLLKRINQQQKVTIIIVTHEMSVLKHICNNMLVMENGKIVEQGNVVDIFQNPASPVTRKFVNAVIYDKLPIRILNNMLKHDINNIYRLEFLGSSCRHSVLSDAIMRDCGKISINILFSNMIDIQENVIGYMFVNIEGESNDVEEAIDFLKRKQVRIAKLDKDGNYV</sequence>
<dbReference type="Pfam" id="PF00005">
    <property type="entry name" value="ABC_tran"/>
    <property type="match status" value="1"/>
</dbReference>
<dbReference type="PANTHER" id="PTHR43166:SF30">
    <property type="entry name" value="METHIONINE IMPORT ATP-BINDING PROTEIN METN"/>
    <property type="match status" value="1"/>
</dbReference>
<dbReference type="InterPro" id="IPR017871">
    <property type="entry name" value="ABC_transporter-like_CS"/>
</dbReference>
<evidence type="ECO:0000256" key="3">
    <source>
        <dbReference type="ARBA" id="ARBA00022475"/>
    </source>
</evidence>
<dbReference type="PROSITE" id="PS50893">
    <property type="entry name" value="ABC_TRANSPORTER_2"/>
    <property type="match status" value="1"/>
</dbReference>
<dbReference type="RefSeq" id="WP_187755240.1">
    <property type="nucleotide sequence ID" value="NZ_JABURY010000013.1"/>
</dbReference>
<keyword evidence="2" id="KW-0813">Transport</keyword>
<evidence type="ECO:0000256" key="2">
    <source>
        <dbReference type="ARBA" id="ARBA00022448"/>
    </source>
</evidence>
<keyword evidence="7" id="KW-0029">Amino-acid transport</keyword>
<evidence type="ECO:0000256" key="1">
    <source>
        <dbReference type="ARBA" id="ARBA00004417"/>
    </source>
</evidence>
<dbReference type="Gene3D" id="3.30.70.260">
    <property type="match status" value="1"/>
</dbReference>
<feature type="domain" description="ABC transporter" evidence="9">
    <location>
        <begin position="2"/>
        <end position="241"/>
    </location>
</feature>
<proteinExistence type="predicted"/>
<dbReference type="SMART" id="SM00382">
    <property type="entry name" value="AAA"/>
    <property type="match status" value="1"/>
</dbReference>
<evidence type="ECO:0000256" key="6">
    <source>
        <dbReference type="ARBA" id="ARBA00022967"/>
    </source>
</evidence>
<evidence type="ECO:0000313" key="11">
    <source>
        <dbReference type="Proteomes" id="UP000651208"/>
    </source>
</evidence>
<evidence type="ECO:0000256" key="5">
    <source>
        <dbReference type="ARBA" id="ARBA00022840"/>
    </source>
</evidence>
<dbReference type="Gene3D" id="3.40.50.300">
    <property type="entry name" value="P-loop containing nucleotide triphosphate hydrolases"/>
    <property type="match status" value="1"/>
</dbReference>
<evidence type="ECO:0000259" key="9">
    <source>
        <dbReference type="PROSITE" id="PS50893"/>
    </source>
</evidence>
<dbReference type="SMART" id="SM00930">
    <property type="entry name" value="NIL"/>
    <property type="match status" value="1"/>
</dbReference>
<dbReference type="CDD" id="cd03258">
    <property type="entry name" value="ABC_MetN_methionine_transporter"/>
    <property type="match status" value="1"/>
</dbReference>
<evidence type="ECO:0000256" key="7">
    <source>
        <dbReference type="ARBA" id="ARBA00022970"/>
    </source>
</evidence>
<dbReference type="InterPro" id="IPR041701">
    <property type="entry name" value="MetN_ABC"/>
</dbReference>
<name>A0ABR7QX82_9GAMM</name>
<dbReference type="PANTHER" id="PTHR43166">
    <property type="entry name" value="AMINO ACID IMPORT ATP-BINDING PROTEIN"/>
    <property type="match status" value="1"/>
</dbReference>
<dbReference type="InterPro" id="IPR003439">
    <property type="entry name" value="ABC_transporter-like_ATP-bd"/>
</dbReference>
<evidence type="ECO:0000256" key="8">
    <source>
        <dbReference type="ARBA" id="ARBA00023136"/>
    </source>
</evidence>
<dbReference type="Pfam" id="PF09383">
    <property type="entry name" value="NIL"/>
    <property type="match status" value="1"/>
</dbReference>
<evidence type="ECO:0000256" key="4">
    <source>
        <dbReference type="ARBA" id="ARBA00022741"/>
    </source>
</evidence>
<gene>
    <name evidence="10" type="ORF">FcAc13_05660</name>
</gene>
<dbReference type="Proteomes" id="UP000651208">
    <property type="component" value="Unassembled WGS sequence"/>
</dbReference>
<keyword evidence="5 10" id="KW-0067">ATP-binding</keyword>
<organism evidence="10 11">
    <name type="scientific">Frischella japonica</name>
    <dbReference type="NCBI Taxonomy" id="2741544"/>
    <lineage>
        <taxon>Bacteria</taxon>
        <taxon>Pseudomonadati</taxon>
        <taxon>Pseudomonadota</taxon>
        <taxon>Gammaproteobacteria</taxon>
        <taxon>Orbales</taxon>
        <taxon>Orbaceae</taxon>
        <taxon>Frischella</taxon>
    </lineage>
</organism>
<dbReference type="InterPro" id="IPR050086">
    <property type="entry name" value="MetN_ABC_transporter-like"/>
</dbReference>
<dbReference type="EMBL" id="JABURY010000013">
    <property type="protein sequence ID" value="MBC9130794.1"/>
    <property type="molecule type" value="Genomic_DNA"/>
</dbReference>